<dbReference type="SUPFAM" id="SSF53335">
    <property type="entry name" value="S-adenosyl-L-methionine-dependent methyltransferases"/>
    <property type="match status" value="1"/>
</dbReference>
<keyword evidence="2" id="KW-1185">Reference proteome</keyword>
<dbReference type="EMBL" id="LJCR01003738">
    <property type="protein sequence ID" value="KPV44725.1"/>
    <property type="molecule type" value="Genomic_DNA"/>
</dbReference>
<reference evidence="1 2" key="1">
    <citation type="submission" date="2015-09" db="EMBL/GenBank/DDBJ databases">
        <title>Draft genome sequence of Kouleothrix aurantiaca JCM 19913.</title>
        <authorList>
            <person name="Hemp J."/>
        </authorList>
    </citation>
    <scope>NUCLEOTIDE SEQUENCE [LARGE SCALE GENOMIC DNA]</scope>
    <source>
        <strain evidence="1 2">COM-B</strain>
    </source>
</reference>
<evidence type="ECO:0000313" key="1">
    <source>
        <dbReference type="EMBL" id="KPV44725.1"/>
    </source>
</evidence>
<dbReference type="InterPro" id="IPR029063">
    <property type="entry name" value="SAM-dependent_MTases_sf"/>
</dbReference>
<evidence type="ECO:0008006" key="3">
    <source>
        <dbReference type="Google" id="ProtNLM"/>
    </source>
</evidence>
<sequence length="94" mass="10631">WHTVMHRNEPFDLLFMDATPRADLAYANWDAVTELLTIGGQIVMDDLTPVGLWPLDWEGTIDYKREFAFANPRVVGTEVLTTPTTAALIVTRIQ</sequence>
<dbReference type="AlphaFoldDB" id="A0A0N8PPM3"/>
<gene>
    <name evidence="1" type="ORF">SE17_44180</name>
</gene>
<dbReference type="Gene3D" id="3.40.50.150">
    <property type="entry name" value="Vaccinia Virus protein VP39"/>
    <property type="match status" value="1"/>
</dbReference>
<organism evidence="1 2">
    <name type="scientific">Kouleothrix aurantiaca</name>
    <dbReference type="NCBI Taxonomy" id="186479"/>
    <lineage>
        <taxon>Bacteria</taxon>
        <taxon>Bacillati</taxon>
        <taxon>Chloroflexota</taxon>
        <taxon>Chloroflexia</taxon>
        <taxon>Chloroflexales</taxon>
        <taxon>Roseiflexineae</taxon>
        <taxon>Roseiflexaceae</taxon>
        <taxon>Kouleothrix</taxon>
    </lineage>
</organism>
<proteinExistence type="predicted"/>
<comment type="caution">
    <text evidence="1">The sequence shown here is derived from an EMBL/GenBank/DDBJ whole genome shotgun (WGS) entry which is preliminary data.</text>
</comment>
<evidence type="ECO:0000313" key="2">
    <source>
        <dbReference type="Proteomes" id="UP000050509"/>
    </source>
</evidence>
<accession>A0A0N8PPM3</accession>
<name>A0A0N8PPM3_9CHLR</name>
<feature type="non-terminal residue" evidence="1">
    <location>
        <position position="1"/>
    </location>
</feature>
<dbReference type="Proteomes" id="UP000050509">
    <property type="component" value="Unassembled WGS sequence"/>
</dbReference>
<protein>
    <recommendedName>
        <fullName evidence="3">Methyltransferase</fullName>
    </recommendedName>
</protein>